<dbReference type="Pfam" id="PF00474">
    <property type="entry name" value="SSF"/>
    <property type="match status" value="1"/>
</dbReference>
<dbReference type="PROSITE" id="PS50283">
    <property type="entry name" value="NA_SOLUT_SYMP_3"/>
    <property type="match status" value="1"/>
</dbReference>
<evidence type="ECO:0000256" key="3">
    <source>
        <dbReference type="ARBA" id="ARBA00022448"/>
    </source>
</evidence>
<evidence type="ECO:0000256" key="6">
    <source>
        <dbReference type="ARBA" id="ARBA00022847"/>
    </source>
</evidence>
<feature type="transmembrane region" description="Helical" evidence="14">
    <location>
        <begin position="161"/>
        <end position="186"/>
    </location>
</feature>
<name>A0A923LVD5_9FIRM</name>
<feature type="transmembrane region" description="Helical" evidence="14">
    <location>
        <begin position="123"/>
        <end position="141"/>
    </location>
</feature>
<comment type="subcellular location">
    <subcellularLocation>
        <location evidence="1 14">Cell membrane</location>
        <topology evidence="1 14">Multi-pass membrane protein</topology>
    </subcellularLocation>
</comment>
<keyword evidence="9 14" id="KW-0406">Ion transport</keyword>
<evidence type="ECO:0000256" key="5">
    <source>
        <dbReference type="ARBA" id="ARBA00022692"/>
    </source>
</evidence>
<feature type="transmembrane region" description="Helical" evidence="14">
    <location>
        <begin position="193"/>
        <end position="218"/>
    </location>
</feature>
<organism evidence="15 16">
    <name type="scientific">Agathobaculum faecis</name>
    <dbReference type="NCBI Taxonomy" id="2763013"/>
    <lineage>
        <taxon>Bacteria</taxon>
        <taxon>Bacillati</taxon>
        <taxon>Bacillota</taxon>
        <taxon>Clostridia</taxon>
        <taxon>Eubacteriales</taxon>
        <taxon>Butyricicoccaceae</taxon>
        <taxon>Agathobaculum</taxon>
    </lineage>
</organism>
<comment type="function">
    <text evidence="14">Catalyzes the sodium-dependent uptake of extracellular L-proline.</text>
</comment>
<evidence type="ECO:0000256" key="2">
    <source>
        <dbReference type="ARBA" id="ARBA00006434"/>
    </source>
</evidence>
<evidence type="ECO:0000256" key="7">
    <source>
        <dbReference type="ARBA" id="ARBA00022989"/>
    </source>
</evidence>
<dbReference type="NCBIfam" id="TIGR00813">
    <property type="entry name" value="sss"/>
    <property type="match status" value="1"/>
</dbReference>
<dbReference type="RefSeq" id="WP_107630872.1">
    <property type="nucleotide sequence ID" value="NZ_JACOPL010000003.1"/>
</dbReference>
<feature type="transmembrane region" description="Helical" evidence="14">
    <location>
        <begin position="317"/>
        <end position="342"/>
    </location>
</feature>
<feature type="transmembrane region" description="Helical" evidence="14">
    <location>
        <begin position="278"/>
        <end position="297"/>
    </location>
</feature>
<sequence>MNIDSIITLVAFGVYLIFMICIGMYFMGKNRTTSEYFLGGRKLGSWVTSMSAQASDMSGWLLMGLPGAAYLSGISAGWIAIGLAIGTYLNWLLVAKPLRQYTKVADDAITLPQFFKNRFKDESGMISVIAAIFILVFFLFYTASGFVSCAKLFSSVFGMPYLVSLLIGAVVVISYTFAGGFFAVCWTDFFQGLLMFFCVIAVPSIAIGSLGGPADFFAQVDSFNPNFLNLFVDGATNTPYTAIGIISLIAWGLGYFGQPHILIRFMGIESPKAIKKSRRIATVWVLISLTAAVLIGVSGRMFLGDGLLVTAGNEETIYINMVTRIFPVFIAGIFLSAILAAIMSTADSQLLVTASAITEDFYHNKIRPNASAKELMWVSRGCVMVVALIAVLIATNQNSTVLGLVEYAWAGFGSAFGPLVLCSLFWRRANKYGAYAGIIVGGLVDLFWAQMSGGIFELYEIVPGFVCGLLAIIIVSLATPAPSKEITDKFDSYRTCEE</sequence>
<comment type="catalytic activity">
    <reaction evidence="12">
        <text>L-proline(in) + Na(+)(in) = L-proline(out) + Na(+)(out)</text>
        <dbReference type="Rhea" id="RHEA:28967"/>
        <dbReference type="ChEBI" id="CHEBI:29101"/>
        <dbReference type="ChEBI" id="CHEBI:60039"/>
    </reaction>
</comment>
<comment type="similarity">
    <text evidence="2 13">Belongs to the sodium:solute symporter (SSF) (TC 2.A.21) family.</text>
</comment>
<keyword evidence="4 14" id="KW-1003">Cell membrane</keyword>
<dbReference type="InterPro" id="IPR001734">
    <property type="entry name" value="Na/solute_symporter"/>
</dbReference>
<keyword evidence="7 14" id="KW-1133">Transmembrane helix</keyword>
<keyword evidence="5 14" id="KW-0812">Transmembrane</keyword>
<evidence type="ECO:0000313" key="16">
    <source>
        <dbReference type="Proteomes" id="UP000606499"/>
    </source>
</evidence>
<dbReference type="AlphaFoldDB" id="A0A923LVD5"/>
<evidence type="ECO:0000256" key="1">
    <source>
        <dbReference type="ARBA" id="ARBA00004651"/>
    </source>
</evidence>
<dbReference type="NCBIfam" id="TIGR02121">
    <property type="entry name" value="Na_Pro_sym"/>
    <property type="match status" value="1"/>
</dbReference>
<proteinExistence type="inferred from homology"/>
<keyword evidence="14" id="KW-0029">Amino-acid transport</keyword>
<evidence type="ECO:0000256" key="8">
    <source>
        <dbReference type="ARBA" id="ARBA00023053"/>
    </source>
</evidence>
<evidence type="ECO:0000256" key="10">
    <source>
        <dbReference type="ARBA" id="ARBA00023136"/>
    </source>
</evidence>
<keyword evidence="10 14" id="KW-0472">Membrane</keyword>
<feature type="transmembrane region" description="Helical" evidence="14">
    <location>
        <begin position="407"/>
        <end position="425"/>
    </location>
</feature>
<dbReference type="GO" id="GO:0005886">
    <property type="term" value="C:plasma membrane"/>
    <property type="evidence" value="ECO:0007669"/>
    <property type="project" value="UniProtKB-SubCell"/>
</dbReference>
<feature type="transmembrane region" description="Helical" evidence="14">
    <location>
        <begin position="238"/>
        <end position="257"/>
    </location>
</feature>
<feature type="transmembrane region" description="Helical" evidence="14">
    <location>
        <begin position="375"/>
        <end position="395"/>
    </location>
</feature>
<comment type="caution">
    <text evidence="15">The sequence shown here is derived from an EMBL/GenBank/DDBJ whole genome shotgun (WGS) entry which is preliminary data.</text>
</comment>
<evidence type="ECO:0000256" key="11">
    <source>
        <dbReference type="ARBA" id="ARBA00023201"/>
    </source>
</evidence>
<evidence type="ECO:0000256" key="4">
    <source>
        <dbReference type="ARBA" id="ARBA00022475"/>
    </source>
</evidence>
<evidence type="ECO:0000313" key="15">
    <source>
        <dbReference type="EMBL" id="MBC5724642.1"/>
    </source>
</evidence>
<gene>
    <name evidence="15" type="primary">putP</name>
    <name evidence="15" type="ORF">H8S45_04100</name>
</gene>
<dbReference type="InterPro" id="IPR050277">
    <property type="entry name" value="Sodium:Solute_Symporter"/>
</dbReference>
<keyword evidence="6 14" id="KW-0769">Symport</keyword>
<feature type="transmembrane region" description="Helical" evidence="14">
    <location>
        <begin position="432"/>
        <end position="449"/>
    </location>
</feature>
<dbReference type="InterPro" id="IPR011851">
    <property type="entry name" value="Na/Pro_symporter"/>
</dbReference>
<evidence type="ECO:0000256" key="12">
    <source>
        <dbReference type="ARBA" id="ARBA00033708"/>
    </source>
</evidence>
<reference evidence="15" key="1">
    <citation type="submission" date="2020-08" db="EMBL/GenBank/DDBJ databases">
        <title>Genome public.</title>
        <authorList>
            <person name="Liu C."/>
            <person name="Sun Q."/>
        </authorList>
    </citation>
    <scope>NUCLEOTIDE SEQUENCE</scope>
    <source>
        <strain evidence="15">NSJ-28</strain>
    </source>
</reference>
<dbReference type="InterPro" id="IPR038377">
    <property type="entry name" value="Na/Glc_symporter_sf"/>
</dbReference>
<evidence type="ECO:0000256" key="14">
    <source>
        <dbReference type="RuleBase" id="RU366012"/>
    </source>
</evidence>
<keyword evidence="3 14" id="KW-0813">Transport</keyword>
<dbReference type="EMBL" id="JACOPL010000003">
    <property type="protein sequence ID" value="MBC5724642.1"/>
    <property type="molecule type" value="Genomic_DNA"/>
</dbReference>
<dbReference type="PROSITE" id="PS00457">
    <property type="entry name" value="NA_SOLUT_SYMP_2"/>
    <property type="match status" value="1"/>
</dbReference>
<dbReference type="GO" id="GO:0031402">
    <property type="term" value="F:sodium ion binding"/>
    <property type="evidence" value="ECO:0007669"/>
    <property type="project" value="UniProtKB-UniRule"/>
</dbReference>
<dbReference type="Proteomes" id="UP000606499">
    <property type="component" value="Unassembled WGS sequence"/>
</dbReference>
<dbReference type="GO" id="GO:0005298">
    <property type="term" value="F:proline:sodium symporter activity"/>
    <property type="evidence" value="ECO:0007669"/>
    <property type="project" value="UniProtKB-UniRule"/>
</dbReference>
<dbReference type="PROSITE" id="PS00456">
    <property type="entry name" value="NA_SOLUT_SYMP_1"/>
    <property type="match status" value="1"/>
</dbReference>
<keyword evidence="11 14" id="KW-0739">Sodium transport</keyword>
<feature type="transmembrane region" description="Helical" evidence="14">
    <location>
        <begin position="69"/>
        <end position="93"/>
    </location>
</feature>
<evidence type="ECO:0000256" key="13">
    <source>
        <dbReference type="RuleBase" id="RU362091"/>
    </source>
</evidence>
<feature type="transmembrane region" description="Helical" evidence="14">
    <location>
        <begin position="461"/>
        <end position="479"/>
    </location>
</feature>
<dbReference type="PANTHER" id="PTHR48086">
    <property type="entry name" value="SODIUM/PROLINE SYMPORTER-RELATED"/>
    <property type="match status" value="1"/>
</dbReference>
<dbReference type="GO" id="GO:0015824">
    <property type="term" value="P:proline transport"/>
    <property type="evidence" value="ECO:0007669"/>
    <property type="project" value="UniProtKB-UniRule"/>
</dbReference>
<keyword evidence="8 14" id="KW-0915">Sodium</keyword>
<feature type="transmembrane region" description="Helical" evidence="14">
    <location>
        <begin position="6"/>
        <end position="27"/>
    </location>
</feature>
<protein>
    <recommendedName>
        <fullName evidence="14">Sodium/proline symporter</fullName>
    </recommendedName>
    <alternativeName>
        <fullName evidence="14">Proline permease</fullName>
    </alternativeName>
</protein>
<keyword evidence="16" id="KW-1185">Reference proteome</keyword>
<evidence type="ECO:0000256" key="9">
    <source>
        <dbReference type="ARBA" id="ARBA00023065"/>
    </source>
</evidence>
<accession>A0A923LVD5</accession>
<dbReference type="InterPro" id="IPR018212">
    <property type="entry name" value="Na/solute_symporter_CS"/>
</dbReference>
<dbReference type="Gene3D" id="1.20.1730.10">
    <property type="entry name" value="Sodium/glucose cotransporter"/>
    <property type="match status" value="1"/>
</dbReference>
<dbReference type="PANTHER" id="PTHR48086:SF3">
    <property type="entry name" value="SODIUM_PROLINE SYMPORTER"/>
    <property type="match status" value="1"/>
</dbReference>
<dbReference type="CDD" id="cd11475">
    <property type="entry name" value="SLC5sbd_PutP"/>
    <property type="match status" value="1"/>
</dbReference>